<keyword evidence="3" id="KW-0804">Transcription</keyword>
<dbReference type="Gene3D" id="1.10.357.10">
    <property type="entry name" value="Tetracycline Repressor, domain 2"/>
    <property type="match status" value="1"/>
</dbReference>
<dbReference type="Pfam" id="PF02909">
    <property type="entry name" value="TetR_C_1"/>
    <property type="match status" value="1"/>
</dbReference>
<feature type="DNA-binding region" description="H-T-H motif" evidence="4">
    <location>
        <begin position="45"/>
        <end position="64"/>
    </location>
</feature>
<evidence type="ECO:0000313" key="7">
    <source>
        <dbReference type="Proteomes" id="UP000294911"/>
    </source>
</evidence>
<dbReference type="InterPro" id="IPR009057">
    <property type="entry name" value="Homeodomain-like_sf"/>
</dbReference>
<organism evidence="6 7">
    <name type="scientific">Tamaricihabitans halophyticus</name>
    <dbReference type="NCBI Taxonomy" id="1262583"/>
    <lineage>
        <taxon>Bacteria</taxon>
        <taxon>Bacillati</taxon>
        <taxon>Actinomycetota</taxon>
        <taxon>Actinomycetes</taxon>
        <taxon>Pseudonocardiales</taxon>
        <taxon>Pseudonocardiaceae</taxon>
        <taxon>Tamaricihabitans</taxon>
    </lineage>
</organism>
<dbReference type="AlphaFoldDB" id="A0A4R2R304"/>
<dbReference type="GO" id="GO:0003700">
    <property type="term" value="F:DNA-binding transcription factor activity"/>
    <property type="evidence" value="ECO:0007669"/>
    <property type="project" value="TreeGrafter"/>
</dbReference>
<dbReference type="EMBL" id="SLXQ01000001">
    <property type="protein sequence ID" value="TCP57170.1"/>
    <property type="molecule type" value="Genomic_DNA"/>
</dbReference>
<dbReference type="RefSeq" id="WP_243658762.1">
    <property type="nucleotide sequence ID" value="NZ_SLXQ01000001.1"/>
</dbReference>
<dbReference type="InterPro" id="IPR050109">
    <property type="entry name" value="HTH-type_TetR-like_transc_reg"/>
</dbReference>
<keyword evidence="7" id="KW-1185">Reference proteome</keyword>
<dbReference type="PANTHER" id="PTHR30055:SF151">
    <property type="entry name" value="TRANSCRIPTIONAL REGULATORY PROTEIN"/>
    <property type="match status" value="1"/>
</dbReference>
<evidence type="ECO:0000259" key="5">
    <source>
        <dbReference type="PROSITE" id="PS50977"/>
    </source>
</evidence>
<reference evidence="6 7" key="1">
    <citation type="submission" date="2019-03" db="EMBL/GenBank/DDBJ databases">
        <title>Genomic Encyclopedia of Type Strains, Phase IV (KMG-IV): sequencing the most valuable type-strain genomes for metagenomic binning, comparative biology and taxonomic classification.</title>
        <authorList>
            <person name="Goeker M."/>
        </authorList>
    </citation>
    <scope>NUCLEOTIDE SEQUENCE [LARGE SCALE GENOMIC DNA]</scope>
    <source>
        <strain evidence="6 7">DSM 45765</strain>
    </source>
</reference>
<evidence type="ECO:0000256" key="2">
    <source>
        <dbReference type="ARBA" id="ARBA00023125"/>
    </source>
</evidence>
<dbReference type="InterPro" id="IPR001647">
    <property type="entry name" value="HTH_TetR"/>
</dbReference>
<dbReference type="GO" id="GO:0000976">
    <property type="term" value="F:transcription cis-regulatory region binding"/>
    <property type="evidence" value="ECO:0007669"/>
    <property type="project" value="TreeGrafter"/>
</dbReference>
<dbReference type="PROSITE" id="PS50977">
    <property type="entry name" value="HTH_TETR_2"/>
    <property type="match status" value="1"/>
</dbReference>
<sequence>MSSEPVPPPPWRRSANKSARPHLSVATIVAAALRVMDAEGLDAVSMRRVAQDLGTGAASLYAHVRNKQELHELILEEVFRGLEVPTPDPRRWQEQLKELIGQTTRIMLARPGTAQISLQTMIPMRPGTLAAMDATLGILRCAGIPDQIADYAADALALYGTAYAYEASLWPSSEAGQAEARRRITEIEEYLSTLPADRFPHLLAMMRRPFHEENGSERFEFALDIFIAGLAKYADPGLTE</sequence>
<dbReference type="SUPFAM" id="SSF46689">
    <property type="entry name" value="Homeodomain-like"/>
    <property type="match status" value="1"/>
</dbReference>
<name>A0A4R2R304_9PSEU</name>
<evidence type="ECO:0000256" key="3">
    <source>
        <dbReference type="ARBA" id="ARBA00023163"/>
    </source>
</evidence>
<evidence type="ECO:0000256" key="1">
    <source>
        <dbReference type="ARBA" id="ARBA00023015"/>
    </source>
</evidence>
<dbReference type="InterPro" id="IPR004111">
    <property type="entry name" value="Repressor_TetR_C"/>
</dbReference>
<dbReference type="Proteomes" id="UP000294911">
    <property type="component" value="Unassembled WGS sequence"/>
</dbReference>
<dbReference type="SUPFAM" id="SSF48498">
    <property type="entry name" value="Tetracyclin repressor-like, C-terminal domain"/>
    <property type="match status" value="1"/>
</dbReference>
<proteinExistence type="predicted"/>
<dbReference type="GO" id="GO:0045892">
    <property type="term" value="P:negative regulation of DNA-templated transcription"/>
    <property type="evidence" value="ECO:0007669"/>
    <property type="project" value="InterPro"/>
</dbReference>
<evidence type="ECO:0000313" key="6">
    <source>
        <dbReference type="EMBL" id="TCP57170.1"/>
    </source>
</evidence>
<evidence type="ECO:0000256" key="4">
    <source>
        <dbReference type="PROSITE-ProRule" id="PRU00335"/>
    </source>
</evidence>
<dbReference type="InterPro" id="IPR036271">
    <property type="entry name" value="Tet_transcr_reg_TetR-rel_C_sf"/>
</dbReference>
<keyword evidence="1" id="KW-0805">Transcription regulation</keyword>
<dbReference type="Pfam" id="PF00440">
    <property type="entry name" value="TetR_N"/>
    <property type="match status" value="1"/>
</dbReference>
<feature type="domain" description="HTH tetR-type" evidence="5">
    <location>
        <begin position="22"/>
        <end position="82"/>
    </location>
</feature>
<comment type="caution">
    <text evidence="6">The sequence shown here is derived from an EMBL/GenBank/DDBJ whole genome shotgun (WGS) entry which is preliminary data.</text>
</comment>
<dbReference type="PANTHER" id="PTHR30055">
    <property type="entry name" value="HTH-TYPE TRANSCRIPTIONAL REGULATOR RUTR"/>
    <property type="match status" value="1"/>
</dbReference>
<keyword evidence="2 4" id="KW-0238">DNA-binding</keyword>
<accession>A0A4R2R304</accession>
<gene>
    <name evidence="6" type="ORF">EV191_1011123</name>
</gene>
<protein>
    <submittedName>
        <fullName evidence="6">TetR family transcriptional regulator</fullName>
    </submittedName>
</protein>